<dbReference type="InterPro" id="IPR031273">
    <property type="entry name" value="PARP4"/>
</dbReference>
<accession>A0A7J6CQ74</accession>
<evidence type="ECO:0000259" key="3">
    <source>
        <dbReference type="Pfam" id="PF26156"/>
    </source>
</evidence>
<dbReference type="Pfam" id="PF26156">
    <property type="entry name" value="PARP4_MVP-ID"/>
    <property type="match status" value="1"/>
</dbReference>
<feature type="region of interest" description="Disordered" evidence="1">
    <location>
        <begin position="472"/>
        <end position="491"/>
    </location>
</feature>
<comment type="caution">
    <text evidence="4">The sequence shown here is derived from an EMBL/GenBank/DDBJ whole genome shotgun (WGS) entry which is preliminary data.</text>
</comment>
<dbReference type="InterPro" id="IPR010530">
    <property type="entry name" value="B12D"/>
</dbReference>
<feature type="compositionally biased region" description="Low complexity" evidence="1">
    <location>
        <begin position="340"/>
        <end position="353"/>
    </location>
</feature>
<evidence type="ECO:0000256" key="2">
    <source>
        <dbReference type="SAM" id="Phobius"/>
    </source>
</evidence>
<evidence type="ECO:0000256" key="1">
    <source>
        <dbReference type="SAM" id="MobiDB-lite"/>
    </source>
</evidence>
<dbReference type="PANTHER" id="PTHR46530">
    <property type="entry name" value="PROTEIN MONO-ADP-RIBOSYLTRANSFERASE PARP4"/>
    <property type="match status" value="1"/>
</dbReference>
<evidence type="ECO:0000313" key="4">
    <source>
        <dbReference type="EMBL" id="KAF4109488.1"/>
    </source>
</evidence>
<sequence length="791" mass="88516">MSCGGSGGSTDLWRPLRSLSLLPPGRGTRNMLLLSDGHVQNQPLTLQLVRENSCHTRLFTCGLSLTANRHMLRALAQAGGGTYEFFDTKMKHTWAEKVRAQVQRMESPGCRSVAVKWQQFNPRAPPPVQAPSQLHALFSDCHTLIYGLVPHCTQATLFGDLSGQEIKTMVSTTELQKTKGTFLHKLTARAIIRDYEDGILANSEAEHEGKKAELKSYIIELSKEFSILSQFTSFVAIEERKQNELDTGFTDIPKIISEEDVDILPYMGWIEELKLRATHYSSSSQDMESEEWLSSSTYEDMCSDACAAAELDDDLEEDYENIEKFIKERSADRSFPPPDSSSSRHTSRFESSSNASRDCLKKMSLILPPRPPAKLAFEAAPIPKARRRCEIPVEVVRQASKLSPPPPFACGASSMSDRLRPLAASPVPYCMPPCPSAESLSNIRRILPPSADAGFATELYASDLPVCADPPRSSRRVMSMTPSHAPAPATSRRVDASIFMRGRAGGSIAIAEPAVSPPPSPTASGGFRGSLRSSNKRLCPGSLALIARRKEQIQLFRQEVEKRDTVAWNELFKLQHEDGYWECTDRLSSFLNLDVDFFANVFLQEKGIRSLGVKAHAEILRLVATLLVLQLIRVKKLDEGRLLESLLRLKESQEPRPMYWEAVKRAVAWACRADRQYPCVCSRLEIGQDWESSTRQLLGCDSPNPYSPLKPVLERRVDVRKHPGLIPQFFFICLGMGGAFLYLFRLARGPHVTWNKSSNPEPWNKLSPSYQYKFVAINTDYKNLKKEGPDF</sequence>
<dbReference type="InterPro" id="IPR058904">
    <property type="entry name" value="PARP4_MVP-ID"/>
</dbReference>
<protein>
    <recommendedName>
        <fullName evidence="3">PARP4 MVP-ID C-terminal domain-containing protein</fullName>
    </recommendedName>
</protein>
<keyword evidence="2" id="KW-0472">Membrane</keyword>
<dbReference type="EMBL" id="JAAMOB010000009">
    <property type="protein sequence ID" value="KAF4109488.1"/>
    <property type="molecule type" value="Genomic_DNA"/>
</dbReference>
<dbReference type="Gene3D" id="3.40.50.410">
    <property type="entry name" value="von Willebrand factor, type A domain"/>
    <property type="match status" value="1"/>
</dbReference>
<organism evidence="4 5">
    <name type="scientific">Onychostoma macrolepis</name>
    <dbReference type="NCBI Taxonomy" id="369639"/>
    <lineage>
        <taxon>Eukaryota</taxon>
        <taxon>Metazoa</taxon>
        <taxon>Chordata</taxon>
        <taxon>Craniata</taxon>
        <taxon>Vertebrata</taxon>
        <taxon>Euteleostomi</taxon>
        <taxon>Actinopterygii</taxon>
        <taxon>Neopterygii</taxon>
        <taxon>Teleostei</taxon>
        <taxon>Ostariophysi</taxon>
        <taxon>Cypriniformes</taxon>
        <taxon>Cyprinidae</taxon>
        <taxon>Acrossocheilinae</taxon>
        <taxon>Onychostoma</taxon>
    </lineage>
</organism>
<keyword evidence="5" id="KW-1185">Reference proteome</keyword>
<feature type="transmembrane region" description="Helical" evidence="2">
    <location>
        <begin position="725"/>
        <end position="744"/>
    </location>
</feature>
<dbReference type="Pfam" id="PF06522">
    <property type="entry name" value="B12D"/>
    <property type="match status" value="1"/>
</dbReference>
<dbReference type="AlphaFoldDB" id="A0A7J6CQ74"/>
<dbReference type="PANTHER" id="PTHR46530:SF1">
    <property type="entry name" value="PROTEIN MONO-ADP-RIBOSYLTRANSFERASE PARP4"/>
    <property type="match status" value="1"/>
</dbReference>
<feature type="region of interest" description="Disordered" evidence="1">
    <location>
        <begin position="326"/>
        <end position="356"/>
    </location>
</feature>
<dbReference type="InterPro" id="IPR036465">
    <property type="entry name" value="vWFA_dom_sf"/>
</dbReference>
<keyword evidence="2" id="KW-0812">Transmembrane</keyword>
<feature type="domain" description="PARP4 MVP-ID C-terminal" evidence="3">
    <location>
        <begin position="570"/>
        <end position="714"/>
    </location>
</feature>
<reference evidence="4 5" key="1">
    <citation type="submission" date="2020-04" db="EMBL/GenBank/DDBJ databases">
        <title>Chromosome-level genome assembly of a cyprinid fish Onychostoma macrolepis by integration of Nanopore Sequencing, Bionano and Hi-C technology.</title>
        <authorList>
            <person name="Wang D."/>
        </authorList>
    </citation>
    <scope>NUCLEOTIDE SEQUENCE [LARGE SCALE GENOMIC DNA]</scope>
    <source>
        <strain evidence="4">SWU-2019</strain>
        <tissue evidence="4">Muscle</tissue>
    </source>
</reference>
<dbReference type="GO" id="GO:0003950">
    <property type="term" value="F:NAD+ poly-ADP-ribosyltransferase activity"/>
    <property type="evidence" value="ECO:0007669"/>
    <property type="project" value="InterPro"/>
</dbReference>
<proteinExistence type="predicted"/>
<keyword evidence="2" id="KW-1133">Transmembrane helix</keyword>
<gene>
    <name evidence="4" type="ORF">G5714_010561</name>
</gene>
<dbReference type="GO" id="GO:0005737">
    <property type="term" value="C:cytoplasm"/>
    <property type="evidence" value="ECO:0007669"/>
    <property type="project" value="TreeGrafter"/>
</dbReference>
<dbReference type="Proteomes" id="UP000579812">
    <property type="component" value="Unassembled WGS sequence"/>
</dbReference>
<evidence type="ECO:0000313" key="5">
    <source>
        <dbReference type="Proteomes" id="UP000579812"/>
    </source>
</evidence>
<name>A0A7J6CQ74_9TELE</name>
<feature type="region of interest" description="Disordered" evidence="1">
    <location>
        <begin position="510"/>
        <end position="529"/>
    </location>
</feature>